<organism evidence="3 4">
    <name type="scientific">Candidatus Thalassospirochaeta sargassi</name>
    <dbReference type="NCBI Taxonomy" id="3119039"/>
    <lineage>
        <taxon>Bacteria</taxon>
        <taxon>Pseudomonadati</taxon>
        <taxon>Spirochaetota</taxon>
        <taxon>Spirochaetia</taxon>
        <taxon>Spirochaetales</taxon>
        <taxon>Spirochaetaceae</taxon>
        <taxon>Candidatus Thalassospirochaeta</taxon>
    </lineage>
</organism>
<proteinExistence type="predicted"/>
<dbReference type="InterPro" id="IPR044060">
    <property type="entry name" value="Bacterial_rp_domain"/>
</dbReference>
<comment type="caution">
    <text evidence="3">The sequence shown here is derived from an EMBL/GenBank/DDBJ whole genome shotgun (WGS) entry which is preliminary data.</text>
</comment>
<protein>
    <submittedName>
        <fullName evidence="3">Clostripain-related cysteine peptidase</fullName>
    </submittedName>
</protein>
<evidence type="ECO:0000259" key="2">
    <source>
        <dbReference type="Pfam" id="PF18998"/>
    </source>
</evidence>
<evidence type="ECO:0000256" key="1">
    <source>
        <dbReference type="SAM" id="Phobius"/>
    </source>
</evidence>
<dbReference type="Proteomes" id="UP001221217">
    <property type="component" value="Unassembled WGS sequence"/>
</dbReference>
<evidence type="ECO:0000313" key="4">
    <source>
        <dbReference type="Proteomes" id="UP001221217"/>
    </source>
</evidence>
<dbReference type="Gene3D" id="3.40.50.11970">
    <property type="match status" value="1"/>
</dbReference>
<dbReference type="AlphaFoldDB" id="A0AAJ1MIJ5"/>
<sequence length="587" mass="64502">MKLNRIIQAIGNRKALLPVIIVVVLISLTTVGCRLFYPYYTLTLVVEDNAGGTVTADPDRNDYREDSMVELTAVPDKGWELKSWSGVADSDGNTASVLMNANRTVTADFGLDLIDDNPSDNYQNAPAVSFAPASGEAWTFMIYLDGDNNLDSYSVTDFNEMKAGVLVSENTNMNIIVLYDRWASGSGWSVSEDSEGGLDSGARLYKVNSTETIRLYPEYDTIVLPSGTETELNMGDPEVLSDFISYCATEHEADHYALILWNHGAGARSILSEEPVSRQICSDDDTGSGSGTDILYMNEVQQAIADAVAGVPISGGLDLVGVDACLMGTVEVAYELRNLTYVYAASMNSEGAAGWDYEDLFGRMKDDQTGTSAEELGKLIVSSFKDTADTSITPTMSAVSTEHMEYLKDSIDSLAVAFYSADSQAVVEDIRDEAVDFFDDDWASDAISNPYHDLNDICWYVINNEEYLTAGTTAAAEDVLYELGRSVICAYAGSGLGNYYGLGTDVERGLSIFFSKGDEEYDNYPHYAYQYWYTDIALADLYTTYDEDDGNLDFCTSDTDGTVETWREMHEVWYDDYSSDGYTPGSW</sequence>
<keyword evidence="1" id="KW-0812">Transmembrane</keyword>
<keyword evidence="1" id="KW-1133">Transmembrane helix</keyword>
<name>A0AAJ1MIJ5_9SPIO</name>
<dbReference type="PANTHER" id="PTHR37835">
    <property type="entry name" value="ALPHA-CLOSTRIPAIN"/>
    <property type="match status" value="1"/>
</dbReference>
<dbReference type="PROSITE" id="PS51257">
    <property type="entry name" value="PROKAR_LIPOPROTEIN"/>
    <property type="match status" value="1"/>
</dbReference>
<keyword evidence="1" id="KW-0472">Membrane</keyword>
<dbReference type="InterPro" id="IPR005077">
    <property type="entry name" value="Peptidase_C11"/>
</dbReference>
<reference evidence="3 4" key="1">
    <citation type="submission" date="2022-12" db="EMBL/GenBank/DDBJ databases">
        <title>Metagenome assembled genome from gulf of manar.</title>
        <authorList>
            <person name="Kohli P."/>
            <person name="Pk S."/>
            <person name="Venkata Ramana C."/>
            <person name="Sasikala C."/>
        </authorList>
    </citation>
    <scope>NUCLEOTIDE SEQUENCE [LARGE SCALE GENOMIC DNA]</scope>
    <source>
        <strain evidence="3">JB008</strain>
    </source>
</reference>
<accession>A0AAJ1MIJ5</accession>
<dbReference type="PANTHER" id="PTHR37835:SF1">
    <property type="entry name" value="ALPHA-CLOSTRIPAIN"/>
    <property type="match status" value="1"/>
</dbReference>
<feature type="domain" description="Bacterial repeat" evidence="2">
    <location>
        <begin position="43"/>
        <end position="109"/>
    </location>
</feature>
<gene>
    <name evidence="3" type="ORF">PQJ61_06510</name>
</gene>
<dbReference type="EMBL" id="JAQQAL010000011">
    <property type="protein sequence ID" value="MDC7226398.1"/>
    <property type="molecule type" value="Genomic_DNA"/>
</dbReference>
<feature type="transmembrane region" description="Helical" evidence="1">
    <location>
        <begin position="15"/>
        <end position="37"/>
    </location>
</feature>
<dbReference type="Pfam" id="PF03415">
    <property type="entry name" value="Peptidase_C11"/>
    <property type="match status" value="1"/>
</dbReference>
<dbReference type="Pfam" id="PF18998">
    <property type="entry name" value="Flg_new_2"/>
    <property type="match status" value="1"/>
</dbReference>
<evidence type="ECO:0000313" key="3">
    <source>
        <dbReference type="EMBL" id="MDC7226398.1"/>
    </source>
</evidence>